<dbReference type="Proteomes" id="UP000827092">
    <property type="component" value="Unassembled WGS sequence"/>
</dbReference>
<evidence type="ECO:0000313" key="3">
    <source>
        <dbReference type="Proteomes" id="UP000827092"/>
    </source>
</evidence>
<protein>
    <submittedName>
        <fullName evidence="2">Uncharacterized protein</fullName>
    </submittedName>
</protein>
<organism evidence="2 3">
    <name type="scientific">Oedothorax gibbosus</name>
    <dbReference type="NCBI Taxonomy" id="931172"/>
    <lineage>
        <taxon>Eukaryota</taxon>
        <taxon>Metazoa</taxon>
        <taxon>Ecdysozoa</taxon>
        <taxon>Arthropoda</taxon>
        <taxon>Chelicerata</taxon>
        <taxon>Arachnida</taxon>
        <taxon>Araneae</taxon>
        <taxon>Araneomorphae</taxon>
        <taxon>Entelegynae</taxon>
        <taxon>Araneoidea</taxon>
        <taxon>Linyphiidae</taxon>
        <taxon>Erigoninae</taxon>
        <taxon>Oedothorax</taxon>
    </lineage>
</organism>
<feature type="compositionally biased region" description="Basic and acidic residues" evidence="1">
    <location>
        <begin position="11"/>
        <end position="22"/>
    </location>
</feature>
<dbReference type="EMBL" id="JAFNEN010000488">
    <property type="protein sequence ID" value="KAG8181927.1"/>
    <property type="molecule type" value="Genomic_DNA"/>
</dbReference>
<feature type="region of interest" description="Disordered" evidence="1">
    <location>
        <begin position="1"/>
        <end position="22"/>
    </location>
</feature>
<evidence type="ECO:0000256" key="1">
    <source>
        <dbReference type="SAM" id="MobiDB-lite"/>
    </source>
</evidence>
<gene>
    <name evidence="2" type="ORF">JTE90_012480</name>
</gene>
<keyword evidence="3" id="KW-1185">Reference proteome</keyword>
<evidence type="ECO:0000313" key="2">
    <source>
        <dbReference type="EMBL" id="KAG8181927.1"/>
    </source>
</evidence>
<proteinExistence type="predicted"/>
<comment type="caution">
    <text evidence="2">The sequence shown here is derived from an EMBL/GenBank/DDBJ whole genome shotgun (WGS) entry which is preliminary data.</text>
</comment>
<reference evidence="2 3" key="1">
    <citation type="journal article" date="2022" name="Nat. Ecol. Evol.">
        <title>A masculinizing supergene underlies an exaggerated male reproductive morph in a spider.</title>
        <authorList>
            <person name="Hendrickx F."/>
            <person name="De Corte Z."/>
            <person name="Sonet G."/>
            <person name="Van Belleghem S.M."/>
            <person name="Kostlbacher S."/>
            <person name="Vangestel C."/>
        </authorList>
    </citation>
    <scope>NUCLEOTIDE SEQUENCE [LARGE SCALE GENOMIC DNA]</scope>
    <source>
        <strain evidence="2">W744_W776</strain>
    </source>
</reference>
<dbReference type="AlphaFoldDB" id="A0AAV6UC39"/>
<accession>A0AAV6UC39</accession>
<sequence length="72" mass="8316">MSGHPTRKREKNNYRAVQKESRNNRTSPIVNFLLSVRKCSISSNYLGGIPCNHLKFWVKENESCNRSFSSRG</sequence>
<name>A0AAV6UC39_9ARAC</name>
<feature type="compositionally biased region" description="Basic residues" evidence="1">
    <location>
        <begin position="1"/>
        <end position="10"/>
    </location>
</feature>